<dbReference type="PANTHER" id="PTHR31500:SF57">
    <property type="entry name" value="AT-HOOK MOTIF NUCLEAR-LOCALIZED PROTEIN 10"/>
    <property type="match status" value="1"/>
</dbReference>
<keyword evidence="3 7" id="KW-0805">Transcription regulation</keyword>
<evidence type="ECO:0000256" key="2">
    <source>
        <dbReference type="ARBA" id="ARBA00004123"/>
    </source>
</evidence>
<dbReference type="InterPro" id="IPR005175">
    <property type="entry name" value="PPC_dom"/>
</dbReference>
<dbReference type="OrthoDB" id="1750003at2759"/>
<dbReference type="GO" id="GO:0003680">
    <property type="term" value="F:minor groove of adenine-thymine-rich DNA binding"/>
    <property type="evidence" value="ECO:0007669"/>
    <property type="project" value="UniProtKB-UniRule"/>
</dbReference>
<keyword evidence="6 7" id="KW-0539">Nucleus</keyword>
<feature type="compositionally biased region" description="Low complexity" evidence="8">
    <location>
        <begin position="33"/>
        <end position="47"/>
    </location>
</feature>
<evidence type="ECO:0000259" key="9">
    <source>
        <dbReference type="PROSITE" id="PS51742"/>
    </source>
</evidence>
<name>A0A9Q0F803_9ROSI</name>
<dbReference type="SMART" id="SM00384">
    <property type="entry name" value="AT_hook"/>
    <property type="match status" value="2"/>
</dbReference>
<dbReference type="InterPro" id="IPR017956">
    <property type="entry name" value="AT_hook_DNA-bd_motif"/>
</dbReference>
<keyword evidence="11" id="KW-1185">Reference proteome</keyword>
<dbReference type="GO" id="GO:0005634">
    <property type="term" value="C:nucleus"/>
    <property type="evidence" value="ECO:0007669"/>
    <property type="project" value="UniProtKB-SubCell"/>
</dbReference>
<feature type="region of interest" description="Disordered" evidence="8">
    <location>
        <begin position="373"/>
        <end position="420"/>
    </location>
</feature>
<comment type="function">
    <text evidence="1 7">Transcription factor that specifically binds AT-rich DNA sequences related to the nuclear matrix attachment regions (MARs).</text>
</comment>
<evidence type="ECO:0000256" key="3">
    <source>
        <dbReference type="ARBA" id="ARBA00023015"/>
    </source>
</evidence>
<dbReference type="FunFam" id="3.30.1330.80:FF:000003">
    <property type="entry name" value="AT-hook motif nuclear-localized protein 1-like"/>
    <property type="match status" value="1"/>
</dbReference>
<protein>
    <recommendedName>
        <fullName evidence="7">AT-hook motif nuclear-localized protein</fullName>
    </recommendedName>
</protein>
<dbReference type="CDD" id="cd11378">
    <property type="entry name" value="DUF296"/>
    <property type="match status" value="1"/>
</dbReference>
<dbReference type="AlphaFoldDB" id="A0A9Q0F803"/>
<dbReference type="PROSITE" id="PS51742">
    <property type="entry name" value="PPC"/>
    <property type="match status" value="1"/>
</dbReference>
<evidence type="ECO:0000256" key="5">
    <source>
        <dbReference type="ARBA" id="ARBA00023163"/>
    </source>
</evidence>
<sequence>MSGSEVGGGVMSNNGAAAREQFNNIAALHHHQQQQQTQQQQQQVVVQNMRMPFGADPTPAYNKPATTATSPAYGGGEGSTMGSGGGDGGGGGGEQVKRKRGRPRKYGPDGTMALGLLPSSAQSVTVTQPTGGGGGPTSPFSPSHHAPPPPPPPAAAAPPPSGDGAVSPTPMKKARGRPPGSGKKHQLDTLVDNSGMGIVACSVVMRYNRKKTGFCNDWLTQRGFLFAGLAGISFTPHVIIVKAGEDVSSKIMSFSQHGPRAVCILSANGAISNVTIRQAATSGGTVTYEGRFEILSLSGSFTLSENAGQRSRTGGLSVCLSGPDGRVLGGGVAGLLTAASPVQVVVGTFFAGKESKTTNPVDPLSATMRIAPAGGATGACSPPSRGTLSESSGGPGSPLNQSTGACNNSNPQGMSGLPWK</sequence>
<organism evidence="10 11">
    <name type="scientific">Turnera subulata</name>
    <dbReference type="NCBI Taxonomy" id="218843"/>
    <lineage>
        <taxon>Eukaryota</taxon>
        <taxon>Viridiplantae</taxon>
        <taxon>Streptophyta</taxon>
        <taxon>Embryophyta</taxon>
        <taxon>Tracheophyta</taxon>
        <taxon>Spermatophyta</taxon>
        <taxon>Magnoliopsida</taxon>
        <taxon>eudicotyledons</taxon>
        <taxon>Gunneridae</taxon>
        <taxon>Pentapetalae</taxon>
        <taxon>rosids</taxon>
        <taxon>fabids</taxon>
        <taxon>Malpighiales</taxon>
        <taxon>Passifloraceae</taxon>
        <taxon>Turnera</taxon>
    </lineage>
</organism>
<evidence type="ECO:0000256" key="4">
    <source>
        <dbReference type="ARBA" id="ARBA00023125"/>
    </source>
</evidence>
<comment type="caution">
    <text evidence="10">The sequence shown here is derived from an EMBL/GenBank/DDBJ whole genome shotgun (WGS) entry which is preliminary data.</text>
</comment>
<feature type="region of interest" description="Disordered" evidence="8">
    <location>
        <begin position="1"/>
        <end position="189"/>
    </location>
</feature>
<evidence type="ECO:0000256" key="7">
    <source>
        <dbReference type="RuleBase" id="RU367031"/>
    </source>
</evidence>
<feature type="compositionally biased region" description="Polar residues" evidence="8">
    <location>
        <begin position="399"/>
        <end position="413"/>
    </location>
</feature>
<comment type="domain">
    <text evidence="7">The PPC domain mediates interactions between AHL proteins.</text>
</comment>
<dbReference type="Proteomes" id="UP001141552">
    <property type="component" value="Unassembled WGS sequence"/>
</dbReference>
<evidence type="ECO:0000313" key="10">
    <source>
        <dbReference type="EMBL" id="KAJ4825789.1"/>
    </source>
</evidence>
<feature type="compositionally biased region" description="Gly residues" evidence="8">
    <location>
        <begin position="1"/>
        <end position="10"/>
    </location>
</feature>
<comment type="subcellular location">
    <subcellularLocation>
        <location evidence="2 7">Nucleus</location>
    </subcellularLocation>
</comment>
<evidence type="ECO:0000313" key="11">
    <source>
        <dbReference type="Proteomes" id="UP001141552"/>
    </source>
</evidence>
<evidence type="ECO:0000256" key="6">
    <source>
        <dbReference type="ARBA" id="ARBA00023242"/>
    </source>
</evidence>
<dbReference type="Pfam" id="PF03479">
    <property type="entry name" value="PCC"/>
    <property type="match status" value="1"/>
</dbReference>
<dbReference type="Gene3D" id="3.30.1330.80">
    <property type="entry name" value="Hypothetical protein, similar to alpha- acetolactate decarboxylase, domain 2"/>
    <property type="match status" value="1"/>
</dbReference>
<reference evidence="10" key="2">
    <citation type="journal article" date="2023" name="Plants (Basel)">
        <title>Annotation of the Turnera subulata (Passifloraceae) Draft Genome Reveals the S-Locus Evolved after the Divergence of Turneroideae from Passifloroideae in a Stepwise Manner.</title>
        <authorList>
            <person name="Henning P.M."/>
            <person name="Roalson E.H."/>
            <person name="Mir W."/>
            <person name="McCubbin A.G."/>
            <person name="Shore J.S."/>
        </authorList>
    </citation>
    <scope>NUCLEOTIDE SEQUENCE</scope>
    <source>
        <strain evidence="10">F60SS</strain>
    </source>
</reference>
<feature type="domain" description="PPC" evidence="9">
    <location>
        <begin position="231"/>
        <end position="373"/>
    </location>
</feature>
<dbReference type="InterPro" id="IPR039605">
    <property type="entry name" value="AHL"/>
</dbReference>
<gene>
    <name evidence="10" type="ORF">Tsubulata_029413</name>
</gene>
<feature type="compositionally biased region" description="Pro residues" evidence="8">
    <location>
        <begin position="145"/>
        <end position="161"/>
    </location>
</feature>
<proteinExistence type="predicted"/>
<evidence type="ECO:0000256" key="1">
    <source>
        <dbReference type="ARBA" id="ARBA00003687"/>
    </source>
</evidence>
<dbReference type="PANTHER" id="PTHR31500">
    <property type="entry name" value="AT-HOOK MOTIF NUCLEAR-LOCALIZED PROTEIN 9"/>
    <property type="match status" value="1"/>
</dbReference>
<dbReference type="EMBL" id="JAKUCV010006807">
    <property type="protein sequence ID" value="KAJ4825789.1"/>
    <property type="molecule type" value="Genomic_DNA"/>
</dbReference>
<dbReference type="SUPFAM" id="SSF117856">
    <property type="entry name" value="AF0104/ALDC/Ptd012-like"/>
    <property type="match status" value="1"/>
</dbReference>
<feature type="compositionally biased region" description="Gly residues" evidence="8">
    <location>
        <begin position="73"/>
        <end position="94"/>
    </location>
</feature>
<reference evidence="10" key="1">
    <citation type="submission" date="2022-02" db="EMBL/GenBank/DDBJ databases">
        <authorList>
            <person name="Henning P.M."/>
            <person name="McCubbin A.G."/>
            <person name="Shore J.S."/>
        </authorList>
    </citation>
    <scope>NUCLEOTIDE SEQUENCE</scope>
    <source>
        <strain evidence="10">F60SS</strain>
        <tissue evidence="10">Leaves</tissue>
    </source>
</reference>
<keyword evidence="5 7" id="KW-0804">Transcription</keyword>
<keyword evidence="4 7" id="KW-0238">DNA-binding</keyword>
<accession>A0A9Q0F803</accession>
<evidence type="ECO:0000256" key="8">
    <source>
        <dbReference type="SAM" id="MobiDB-lite"/>
    </source>
</evidence>